<proteinExistence type="predicted"/>
<protein>
    <submittedName>
        <fullName evidence="1">Uncharacterized protein</fullName>
    </submittedName>
</protein>
<dbReference type="OrthoDB" id="121648at2"/>
<reference evidence="1 2" key="1">
    <citation type="submission" date="2007-08" db="EMBL/GenBank/DDBJ databases">
        <title>Complete sequence of Roseiflexus castenholzii DSM 13941.</title>
        <authorList>
            <consortium name="US DOE Joint Genome Institute"/>
            <person name="Copeland A."/>
            <person name="Lucas S."/>
            <person name="Lapidus A."/>
            <person name="Barry K."/>
            <person name="Glavina del Rio T."/>
            <person name="Dalin E."/>
            <person name="Tice H."/>
            <person name="Pitluck S."/>
            <person name="Thompson L.S."/>
            <person name="Brettin T."/>
            <person name="Bruce D."/>
            <person name="Detter J.C."/>
            <person name="Han C."/>
            <person name="Tapia R."/>
            <person name="Schmutz J."/>
            <person name="Larimer F."/>
            <person name="Land M."/>
            <person name="Hauser L."/>
            <person name="Kyrpides N."/>
            <person name="Mikhailova N."/>
            <person name="Bryant D.A."/>
            <person name="Hanada S."/>
            <person name="Tsukatani Y."/>
            <person name="Richardson P."/>
        </authorList>
    </citation>
    <scope>NUCLEOTIDE SEQUENCE [LARGE SCALE GENOMIC DNA]</scope>
    <source>
        <strain evidence="2">DSM 13941 / HLO8</strain>
    </source>
</reference>
<sequence length="190" mass="21835">MTTRSWLTLPPRLKQRGAELMHFQCWLWGCDIRRPEGNLLLEYGFSRQRPPAGAAGSSAYLASCAPDTVVVLWGFGAFYGDPTQGGVYLKRYEFSPVVVTRLTPQRLPWLPDQIRPSALPDEPGIRQQMHRQFVALLAWIAHYEMWVRETCGLDYRRQCTAESTKPAFRIPVERLVEEWQQLAQRSALLS</sequence>
<gene>
    <name evidence="1" type="ordered locus">Rcas_3893</name>
</gene>
<dbReference type="HOGENOM" id="CLU_109759_0_0_0"/>
<dbReference type="eggNOG" id="ENOG5032TNB">
    <property type="taxonomic scope" value="Bacteria"/>
</dbReference>
<evidence type="ECO:0000313" key="1">
    <source>
        <dbReference type="EMBL" id="ABU59929.1"/>
    </source>
</evidence>
<dbReference type="AlphaFoldDB" id="A7NQT3"/>
<organism evidence="1 2">
    <name type="scientific">Roseiflexus castenholzii (strain DSM 13941 / HLO8)</name>
    <dbReference type="NCBI Taxonomy" id="383372"/>
    <lineage>
        <taxon>Bacteria</taxon>
        <taxon>Bacillati</taxon>
        <taxon>Chloroflexota</taxon>
        <taxon>Chloroflexia</taxon>
        <taxon>Chloroflexales</taxon>
        <taxon>Roseiflexineae</taxon>
        <taxon>Roseiflexaceae</taxon>
        <taxon>Roseiflexus</taxon>
    </lineage>
</organism>
<dbReference type="EMBL" id="CP000804">
    <property type="protein sequence ID" value="ABU59929.1"/>
    <property type="molecule type" value="Genomic_DNA"/>
</dbReference>
<dbReference type="Proteomes" id="UP000000263">
    <property type="component" value="Chromosome"/>
</dbReference>
<name>A7NQT3_ROSCS</name>
<evidence type="ECO:0000313" key="2">
    <source>
        <dbReference type="Proteomes" id="UP000000263"/>
    </source>
</evidence>
<dbReference type="RefSeq" id="WP_012122352.1">
    <property type="nucleotide sequence ID" value="NC_009767.1"/>
</dbReference>
<keyword evidence="2" id="KW-1185">Reference proteome</keyword>
<accession>A7NQT3</accession>
<dbReference type="KEGG" id="rca:Rcas_3893"/>